<feature type="compositionally biased region" description="Polar residues" evidence="1">
    <location>
        <begin position="22"/>
        <end position="37"/>
    </location>
</feature>
<reference evidence="3" key="1">
    <citation type="submission" date="2016-04" db="EMBL/GenBank/DDBJ databases">
        <title>Comparative genomics of biotechnologically important yeasts.</title>
        <authorList>
            <consortium name="DOE Joint Genome Institute"/>
            <person name="Riley R."/>
            <person name="Haridas S."/>
            <person name="Wolfe K.H."/>
            <person name="Lopes M.R."/>
            <person name="Hittinger C.T."/>
            <person name="Goker M."/>
            <person name="Salamov A."/>
            <person name="Wisecaver J."/>
            <person name="Long T.M."/>
            <person name="Aerts A.L."/>
            <person name="Barry K."/>
            <person name="Choi C."/>
            <person name="Clum A."/>
            <person name="Coughlan A.Y."/>
            <person name="Deshpande S."/>
            <person name="Douglass A.P."/>
            <person name="Hanson S.J."/>
            <person name="Klenk H.-P."/>
            <person name="Labutti K."/>
            <person name="Lapidus A."/>
            <person name="Lindquist E."/>
            <person name="Lipzen A."/>
            <person name="Meier-Kolthoff J.P."/>
            <person name="Ohm R.A."/>
            <person name="Otillar R.P."/>
            <person name="Pangilinan J."/>
            <person name="Peng Y."/>
            <person name="Rokas A."/>
            <person name="Rosa C.A."/>
            <person name="Scheuner C."/>
            <person name="Sibirny A.A."/>
            <person name="Slot J.C."/>
            <person name="Stielow J.B."/>
            <person name="Sun H."/>
            <person name="Kurtzman C.P."/>
            <person name="Blackwell M."/>
            <person name="Grigoriev I.V."/>
            <person name="Jeffries T.W."/>
        </authorList>
    </citation>
    <scope>NUCLEOTIDE SEQUENCE [LARGE SCALE GENOMIC DNA]</scope>
    <source>
        <strain evidence="3">NRRL YB-2248</strain>
    </source>
</reference>
<proteinExistence type="predicted"/>
<keyword evidence="3" id="KW-1185">Reference proteome</keyword>
<protein>
    <submittedName>
        <fullName evidence="2">Uncharacterized protein</fullName>
    </submittedName>
</protein>
<feature type="region of interest" description="Disordered" evidence="1">
    <location>
        <begin position="22"/>
        <end position="60"/>
    </location>
</feature>
<evidence type="ECO:0000256" key="1">
    <source>
        <dbReference type="SAM" id="MobiDB-lite"/>
    </source>
</evidence>
<evidence type="ECO:0000313" key="2">
    <source>
        <dbReference type="EMBL" id="ODV83296.1"/>
    </source>
</evidence>
<accession>A0A1E4SUX2</accession>
<evidence type="ECO:0000313" key="3">
    <source>
        <dbReference type="Proteomes" id="UP000094801"/>
    </source>
</evidence>
<dbReference type="Proteomes" id="UP000094801">
    <property type="component" value="Unassembled WGS sequence"/>
</dbReference>
<dbReference type="EMBL" id="KV453865">
    <property type="protein sequence ID" value="ODV83296.1"/>
    <property type="molecule type" value="Genomic_DNA"/>
</dbReference>
<organism evidence="2 3">
    <name type="scientific">[Candida] arabinofermentans NRRL YB-2248</name>
    <dbReference type="NCBI Taxonomy" id="983967"/>
    <lineage>
        <taxon>Eukaryota</taxon>
        <taxon>Fungi</taxon>
        <taxon>Dikarya</taxon>
        <taxon>Ascomycota</taxon>
        <taxon>Saccharomycotina</taxon>
        <taxon>Pichiomycetes</taxon>
        <taxon>Pichiales</taxon>
        <taxon>Pichiaceae</taxon>
        <taxon>Ogataea</taxon>
        <taxon>Ogataea/Candida clade</taxon>
    </lineage>
</organism>
<gene>
    <name evidence="2" type="ORF">CANARDRAFT_30072</name>
</gene>
<sequence length="149" mass="17020">MISSCSDSTQYFGNANAHCQPMSSPVPNSFQTVSNTNSKKRGASVFGDDGEQQSMSNLNESYTVIQAQQQQHLKKHQFHKITSEIHERTISIMMQASKELYLRELLQQQLSLDYDMSDDSVSGSYKENGSSQSHEQLRDTAYRQRPYWL</sequence>
<name>A0A1E4SUX2_9ASCO</name>
<dbReference type="AlphaFoldDB" id="A0A1E4SUX2"/>